<dbReference type="SUPFAM" id="SSF52540">
    <property type="entry name" value="P-loop containing nucleoside triphosphate hydrolases"/>
    <property type="match status" value="1"/>
</dbReference>
<protein>
    <recommendedName>
        <fullName evidence="3">P-loop containing nucleoside triphosphate hydrolase protein</fullName>
    </recommendedName>
</protein>
<dbReference type="InterPro" id="IPR027417">
    <property type="entry name" value="P-loop_NTPase"/>
</dbReference>
<accession>A0A941JT63</accession>
<proteinExistence type="predicted"/>
<reference evidence="1" key="1">
    <citation type="submission" date="2021-02" db="EMBL/GenBank/DDBJ databases">
        <title>Metagenome analyses of Stigonema ocellatum DSM 106950, Chlorogloea purpurea SAG 13.99 and Gomphosphaeria aponina DSM 107014.</title>
        <authorList>
            <person name="Marter P."/>
            <person name="Huang S."/>
        </authorList>
    </citation>
    <scope>NUCLEOTIDE SEQUENCE</scope>
    <source>
        <strain evidence="1">JP213</strain>
    </source>
</reference>
<feature type="non-terminal residue" evidence="1">
    <location>
        <position position="1"/>
    </location>
</feature>
<sequence length="247" mass="28007">SFVIASKIAHLYGAIAVFEPKIGEQELDQYVVTITHHPYYQIGDKISLKTQDHSLLKIALIGPPNTGKTCLREGLRKALAQEQNLDYYLISGCPDGDGAWHSETAQKYPELAKELKEEYKAKITPEFAAFKAREIEVIKNKLLVFDLGGKRTEENKTILKKATHGILLVQKENPEQQIKEWQDFCQALNLPIIAVIYSEKEGKQDIIENDTFPNFTGTVHKLERGEDVSSRPLIQKLAKELKDFMNL</sequence>
<comment type="caution">
    <text evidence="1">The sequence shown here is derived from an EMBL/GenBank/DDBJ whole genome shotgun (WGS) entry which is preliminary data.</text>
</comment>
<name>A0A941JT63_9CHRO</name>
<evidence type="ECO:0000313" key="1">
    <source>
        <dbReference type="EMBL" id="MBR8828042.1"/>
    </source>
</evidence>
<evidence type="ECO:0000313" key="2">
    <source>
        <dbReference type="Proteomes" id="UP000767446"/>
    </source>
</evidence>
<dbReference type="Proteomes" id="UP000767446">
    <property type="component" value="Unassembled WGS sequence"/>
</dbReference>
<dbReference type="Gene3D" id="3.40.50.300">
    <property type="entry name" value="P-loop containing nucleotide triphosphate hydrolases"/>
    <property type="match status" value="1"/>
</dbReference>
<organism evidence="1 2">
    <name type="scientific">Gomphosphaeria aponina SAG 52.96 = DSM 107014</name>
    <dbReference type="NCBI Taxonomy" id="1521640"/>
    <lineage>
        <taxon>Bacteria</taxon>
        <taxon>Bacillati</taxon>
        <taxon>Cyanobacteriota</taxon>
        <taxon>Cyanophyceae</taxon>
        <taxon>Oscillatoriophycideae</taxon>
        <taxon>Chroococcales</taxon>
        <taxon>Gomphosphaeriaceae</taxon>
        <taxon>Gomphosphaeria</taxon>
    </lineage>
</organism>
<dbReference type="EMBL" id="JADQBC010000052">
    <property type="protein sequence ID" value="MBR8828042.1"/>
    <property type="molecule type" value="Genomic_DNA"/>
</dbReference>
<evidence type="ECO:0008006" key="3">
    <source>
        <dbReference type="Google" id="ProtNLM"/>
    </source>
</evidence>
<gene>
    <name evidence="1" type="ORF">DSM107014_09105</name>
</gene>
<dbReference type="AlphaFoldDB" id="A0A941JT63"/>